<reference evidence="2 3" key="1">
    <citation type="submission" date="2024-05" db="EMBL/GenBank/DDBJ databases">
        <title>Genome sequencing and assembly of Indian major carp, Cirrhinus mrigala (Hamilton, 1822).</title>
        <authorList>
            <person name="Mohindra V."/>
            <person name="Chowdhury L.M."/>
            <person name="Lal K."/>
            <person name="Jena J.K."/>
        </authorList>
    </citation>
    <scope>NUCLEOTIDE SEQUENCE [LARGE SCALE GENOMIC DNA]</scope>
    <source>
        <strain evidence="2">CM1030</strain>
        <tissue evidence="2">Blood</tissue>
    </source>
</reference>
<protein>
    <submittedName>
        <fullName evidence="2">Uncharacterized protein</fullName>
    </submittedName>
</protein>
<proteinExistence type="predicted"/>
<keyword evidence="3" id="KW-1185">Reference proteome</keyword>
<evidence type="ECO:0000256" key="1">
    <source>
        <dbReference type="SAM" id="MobiDB-lite"/>
    </source>
</evidence>
<name>A0ABD0QU37_CIRMR</name>
<dbReference type="EMBL" id="JAMKFB020000007">
    <property type="protein sequence ID" value="KAL0189728.1"/>
    <property type="molecule type" value="Genomic_DNA"/>
</dbReference>
<evidence type="ECO:0000313" key="3">
    <source>
        <dbReference type="Proteomes" id="UP001529510"/>
    </source>
</evidence>
<comment type="caution">
    <text evidence="2">The sequence shown here is derived from an EMBL/GenBank/DDBJ whole genome shotgun (WGS) entry which is preliminary data.</text>
</comment>
<evidence type="ECO:0000313" key="2">
    <source>
        <dbReference type="EMBL" id="KAL0189728.1"/>
    </source>
</evidence>
<feature type="non-terminal residue" evidence="2">
    <location>
        <position position="105"/>
    </location>
</feature>
<dbReference type="Proteomes" id="UP001529510">
    <property type="component" value="Unassembled WGS sequence"/>
</dbReference>
<feature type="non-terminal residue" evidence="2">
    <location>
        <position position="1"/>
    </location>
</feature>
<feature type="region of interest" description="Disordered" evidence="1">
    <location>
        <begin position="1"/>
        <end position="105"/>
    </location>
</feature>
<organism evidence="2 3">
    <name type="scientific">Cirrhinus mrigala</name>
    <name type="common">Mrigala</name>
    <dbReference type="NCBI Taxonomy" id="683832"/>
    <lineage>
        <taxon>Eukaryota</taxon>
        <taxon>Metazoa</taxon>
        <taxon>Chordata</taxon>
        <taxon>Craniata</taxon>
        <taxon>Vertebrata</taxon>
        <taxon>Euteleostomi</taxon>
        <taxon>Actinopterygii</taxon>
        <taxon>Neopterygii</taxon>
        <taxon>Teleostei</taxon>
        <taxon>Ostariophysi</taxon>
        <taxon>Cypriniformes</taxon>
        <taxon>Cyprinidae</taxon>
        <taxon>Labeoninae</taxon>
        <taxon>Labeonini</taxon>
        <taxon>Cirrhinus</taxon>
    </lineage>
</organism>
<feature type="compositionally biased region" description="Basic and acidic residues" evidence="1">
    <location>
        <begin position="24"/>
        <end position="38"/>
    </location>
</feature>
<sequence>SDHSSRPVQGHPARSRQGAHSHHGHPERDHQNRSDLRHQAGRSQSLHGPQPTGHHQQMGGCEAAGSPQRPDAAGGGCQATGQREAEALVRRSGQHHRTLDSDKDG</sequence>
<gene>
    <name evidence="2" type="ORF">M9458_016827</name>
</gene>
<feature type="compositionally biased region" description="Basic residues" evidence="1">
    <location>
        <begin position="13"/>
        <end position="23"/>
    </location>
</feature>
<dbReference type="AlphaFoldDB" id="A0ABD0QU37"/>
<accession>A0ABD0QU37</accession>